<keyword evidence="2 4" id="KW-0371">Homeobox</keyword>
<evidence type="ECO:0000256" key="3">
    <source>
        <dbReference type="ARBA" id="ARBA00023242"/>
    </source>
</evidence>
<dbReference type="InterPro" id="IPR001356">
    <property type="entry name" value="HD"/>
</dbReference>
<evidence type="ECO:0000256" key="2">
    <source>
        <dbReference type="ARBA" id="ARBA00023155"/>
    </source>
</evidence>
<dbReference type="SUPFAM" id="SSF46689">
    <property type="entry name" value="Homeodomain-like"/>
    <property type="match status" value="1"/>
</dbReference>
<dbReference type="Gene3D" id="1.10.10.60">
    <property type="entry name" value="Homeodomain-like"/>
    <property type="match status" value="1"/>
</dbReference>
<dbReference type="PANTHER" id="PTHR11850">
    <property type="entry name" value="HOMEOBOX PROTEIN TRANSCRIPTION FACTORS"/>
    <property type="match status" value="1"/>
</dbReference>
<dbReference type="Pfam" id="PF05920">
    <property type="entry name" value="Homeobox_KN"/>
    <property type="match status" value="1"/>
</dbReference>
<dbReference type="SMART" id="SM00389">
    <property type="entry name" value="HOX"/>
    <property type="match status" value="1"/>
</dbReference>
<feature type="domain" description="Homeobox" evidence="5">
    <location>
        <begin position="131"/>
        <end position="194"/>
    </location>
</feature>
<accession>A0A7S1YB74</accession>
<keyword evidence="3 4" id="KW-0539">Nucleus</keyword>
<evidence type="ECO:0000256" key="4">
    <source>
        <dbReference type="PROSITE-ProRule" id="PRU00108"/>
    </source>
</evidence>
<dbReference type="GO" id="GO:0005634">
    <property type="term" value="C:nucleus"/>
    <property type="evidence" value="ECO:0007669"/>
    <property type="project" value="UniProtKB-SubCell"/>
</dbReference>
<comment type="subcellular location">
    <subcellularLocation>
        <location evidence="4">Nucleus</location>
    </subcellularLocation>
</comment>
<dbReference type="PROSITE" id="PS50071">
    <property type="entry name" value="HOMEOBOX_2"/>
    <property type="match status" value="1"/>
</dbReference>
<proteinExistence type="predicted"/>
<dbReference type="InterPro" id="IPR008422">
    <property type="entry name" value="KN_HD"/>
</dbReference>
<evidence type="ECO:0000259" key="5">
    <source>
        <dbReference type="PROSITE" id="PS50071"/>
    </source>
</evidence>
<protein>
    <recommendedName>
        <fullName evidence="5">Homeobox domain-containing protein</fullName>
    </recommendedName>
</protein>
<name>A0A7S1YB74_9EUKA</name>
<feature type="DNA-binding region" description="Homeobox" evidence="4">
    <location>
        <begin position="133"/>
        <end position="195"/>
    </location>
</feature>
<evidence type="ECO:0000256" key="1">
    <source>
        <dbReference type="ARBA" id="ARBA00023125"/>
    </source>
</evidence>
<dbReference type="EMBL" id="HBGL01001831">
    <property type="protein sequence ID" value="CAD9287905.1"/>
    <property type="molecule type" value="Transcribed_RNA"/>
</dbReference>
<dbReference type="InterPro" id="IPR009057">
    <property type="entry name" value="Homeodomain-like_sf"/>
</dbReference>
<gene>
    <name evidence="6" type="ORF">SSP0437_LOCUS1405</name>
</gene>
<evidence type="ECO:0000313" key="6">
    <source>
        <dbReference type="EMBL" id="CAD9287905.1"/>
    </source>
</evidence>
<sequence>MALYMPSMYAGDGDVDTSPESIDYAASQLYSLLVNSRNLPLVKPVPMYNPSPFVPLAKEDFRAYVATGPRKGSKKRVRDTNEFHTPGVVASLDSADEGFSSSSESSTPQFDPNRVVPSGIGAGIPASALHASRKQRRTRLPPAATRYLKNWIFEHADHPYPTEEEKAEFCNMTNLSLNQINNWFTNARRRILPSGPPSA</sequence>
<dbReference type="GO" id="GO:0003677">
    <property type="term" value="F:DNA binding"/>
    <property type="evidence" value="ECO:0007669"/>
    <property type="project" value="UniProtKB-UniRule"/>
</dbReference>
<dbReference type="CDD" id="cd00086">
    <property type="entry name" value="homeodomain"/>
    <property type="match status" value="1"/>
</dbReference>
<dbReference type="GO" id="GO:0006355">
    <property type="term" value="P:regulation of DNA-templated transcription"/>
    <property type="evidence" value="ECO:0007669"/>
    <property type="project" value="InterPro"/>
</dbReference>
<keyword evidence="1 4" id="KW-0238">DNA-binding</keyword>
<dbReference type="AlphaFoldDB" id="A0A7S1YB74"/>
<reference evidence="6" key="1">
    <citation type="submission" date="2021-01" db="EMBL/GenBank/DDBJ databases">
        <authorList>
            <person name="Corre E."/>
            <person name="Pelletier E."/>
            <person name="Niang G."/>
            <person name="Scheremetjew M."/>
            <person name="Finn R."/>
            <person name="Kale V."/>
            <person name="Holt S."/>
            <person name="Cochrane G."/>
            <person name="Meng A."/>
            <person name="Brown T."/>
            <person name="Cohen L."/>
        </authorList>
    </citation>
    <scope>NUCLEOTIDE SEQUENCE</scope>
    <source>
        <strain evidence="6">ATCC 50979</strain>
    </source>
</reference>
<organism evidence="6">
    <name type="scientific">Sexangularia sp. CB-2014</name>
    <dbReference type="NCBI Taxonomy" id="1486929"/>
    <lineage>
        <taxon>Eukaryota</taxon>
        <taxon>Amoebozoa</taxon>
        <taxon>Tubulinea</taxon>
        <taxon>Elardia</taxon>
        <taxon>Arcellinida</taxon>
        <taxon>Arcellinida incertae sedis</taxon>
        <taxon>Sexangularia</taxon>
    </lineage>
</organism>
<dbReference type="InterPro" id="IPR050224">
    <property type="entry name" value="TALE_homeobox"/>
</dbReference>